<feature type="non-terminal residue" evidence="2">
    <location>
        <position position="212"/>
    </location>
</feature>
<dbReference type="AlphaFoldDB" id="A0A9X9X527"/>
<accession>A0A9X9X527</accession>
<reference evidence="2" key="2">
    <citation type="journal article" date="2021" name="Syst. Appl. Microbiol.">
        <title>Roseomonas hellenica sp. nov., isolated from roots of wild-growing Alkanna tinctoria.</title>
        <authorList>
            <person name="Rat A."/>
            <person name="Naranjo H.D."/>
            <person name="Lebbe L."/>
            <person name="Cnockaert M."/>
            <person name="Krigas N."/>
            <person name="Grigoriadou K."/>
            <person name="Maloupa E."/>
            <person name="Willems A."/>
        </authorList>
    </citation>
    <scope>NUCLEOTIDE SEQUENCE</scope>
    <source>
        <strain evidence="2">LMG 31231</strain>
    </source>
</reference>
<reference evidence="2" key="1">
    <citation type="submission" date="2020-01" db="EMBL/GenBank/DDBJ databases">
        <authorList>
            <person name="Rat A."/>
        </authorList>
    </citation>
    <scope>NUCLEOTIDE SEQUENCE</scope>
    <source>
        <strain evidence="2">LMG 31231</strain>
    </source>
</reference>
<dbReference type="EMBL" id="JAAEDM010000185">
    <property type="protein sequence ID" value="MBR0674506.1"/>
    <property type="molecule type" value="Genomic_DNA"/>
</dbReference>
<keyword evidence="3" id="KW-1185">Reference proteome</keyword>
<organism evidence="2 3">
    <name type="scientific">Neoroseomonas soli</name>
    <dbReference type="NCBI Taxonomy" id="1081025"/>
    <lineage>
        <taxon>Bacteria</taxon>
        <taxon>Pseudomonadati</taxon>
        <taxon>Pseudomonadota</taxon>
        <taxon>Alphaproteobacteria</taxon>
        <taxon>Acetobacterales</taxon>
        <taxon>Acetobacteraceae</taxon>
        <taxon>Neoroseomonas</taxon>
    </lineage>
</organism>
<name>A0A9X9X527_9PROT</name>
<keyword evidence="1" id="KW-0812">Transmembrane</keyword>
<sequence length="212" mass="22903">MRSPRRQHLVPVLILLSAVLVPALLFVILTLHDKGHERQEVAERVVQASLVGRERTLRLIQLALLSLDRLDDATASLGWPQAQARRTTLQADLHRIEQGLPGPAALMLVRPDGRVAVAGGGEGAAALGEAAALEGLRLPRDGSRGPVFEPMPRDLAARWPGLLVGRPRGQEGRPFDGMLFAALREDALASAWEQAGPGRYALLREDGAVLLR</sequence>
<comment type="caution">
    <text evidence="2">The sequence shown here is derived from an EMBL/GenBank/DDBJ whole genome shotgun (WGS) entry which is preliminary data.</text>
</comment>
<feature type="transmembrane region" description="Helical" evidence="1">
    <location>
        <begin position="12"/>
        <end position="31"/>
    </location>
</feature>
<dbReference type="Proteomes" id="UP001138751">
    <property type="component" value="Unassembled WGS sequence"/>
</dbReference>
<evidence type="ECO:0000313" key="3">
    <source>
        <dbReference type="Proteomes" id="UP001138751"/>
    </source>
</evidence>
<keyword evidence="1" id="KW-0472">Membrane</keyword>
<gene>
    <name evidence="2" type="ORF">GXW76_25290</name>
</gene>
<evidence type="ECO:0000256" key="1">
    <source>
        <dbReference type="SAM" id="Phobius"/>
    </source>
</evidence>
<proteinExistence type="predicted"/>
<protein>
    <submittedName>
        <fullName evidence="2">Uncharacterized protein</fullName>
    </submittedName>
</protein>
<evidence type="ECO:0000313" key="2">
    <source>
        <dbReference type="EMBL" id="MBR0674506.1"/>
    </source>
</evidence>
<keyword evidence="1" id="KW-1133">Transmembrane helix</keyword>
<dbReference type="RefSeq" id="WP_211864906.1">
    <property type="nucleotide sequence ID" value="NZ_JAAEDM010000185.1"/>
</dbReference>
<dbReference type="Gene3D" id="3.30.450.20">
    <property type="entry name" value="PAS domain"/>
    <property type="match status" value="1"/>
</dbReference>